<comment type="subcellular location">
    <subcellularLocation>
        <location evidence="1 5">Cytoplasm</location>
    </subcellularLocation>
</comment>
<dbReference type="HAMAP" id="MF_01114">
    <property type="entry name" value="RecX"/>
    <property type="match status" value="1"/>
</dbReference>
<protein>
    <recommendedName>
        <fullName evidence="3 5">Regulatory protein RecX</fullName>
    </recommendedName>
</protein>
<evidence type="ECO:0000259" key="8">
    <source>
        <dbReference type="Pfam" id="PF21982"/>
    </source>
</evidence>
<evidence type="ECO:0000259" key="6">
    <source>
        <dbReference type="Pfam" id="PF02631"/>
    </source>
</evidence>
<dbReference type="AlphaFoldDB" id="A0A0G0R9Z8"/>
<dbReference type="GO" id="GO:0005737">
    <property type="term" value="C:cytoplasm"/>
    <property type="evidence" value="ECO:0007669"/>
    <property type="project" value="UniProtKB-SubCell"/>
</dbReference>
<gene>
    <name evidence="5" type="primary">recX</name>
    <name evidence="9" type="ORF">UT84_C0024G0015</name>
</gene>
<sequence>MPQITAVTPQKKKPSKYNIFLDGHFAFGIEAESLIKHKLKAGQNLSQEEIKGIIKENKLGNLVNKSLNFLSYRPRSQKEVEDYLAKKIAAAEEIKFSQAKASSLVPEVIAKLKKYKYINDYDFAKWWFESRLKSNPKGPRLIEMELRGKNIDGLIIEKVLKSFSNQKSVALKSLEKKLPRFKKLPEMEFKKKVYAHLLSRGFELEIIQETIAFLTKKR</sequence>
<evidence type="ECO:0000313" key="10">
    <source>
        <dbReference type="Proteomes" id="UP000034531"/>
    </source>
</evidence>
<reference evidence="9 10" key="1">
    <citation type="journal article" date="2015" name="Nature">
        <title>rRNA introns, odd ribosomes, and small enigmatic genomes across a large radiation of phyla.</title>
        <authorList>
            <person name="Brown C.T."/>
            <person name="Hug L.A."/>
            <person name="Thomas B.C."/>
            <person name="Sharon I."/>
            <person name="Castelle C.J."/>
            <person name="Singh A."/>
            <person name="Wilkins M.J."/>
            <person name="Williams K.H."/>
            <person name="Banfield J.F."/>
        </authorList>
    </citation>
    <scope>NUCLEOTIDE SEQUENCE [LARGE SCALE GENOMIC DNA]</scope>
</reference>
<dbReference type="InterPro" id="IPR036388">
    <property type="entry name" value="WH-like_DNA-bd_sf"/>
</dbReference>
<dbReference type="InterPro" id="IPR053925">
    <property type="entry name" value="RecX_HTH_3rd"/>
</dbReference>
<feature type="domain" description="RecX second three-helical" evidence="6">
    <location>
        <begin position="119"/>
        <end position="160"/>
    </location>
</feature>
<evidence type="ECO:0000313" key="9">
    <source>
        <dbReference type="EMBL" id="KKR49564.1"/>
    </source>
</evidence>
<dbReference type="Pfam" id="PF21982">
    <property type="entry name" value="RecX_HTH1"/>
    <property type="match status" value="1"/>
</dbReference>
<dbReference type="InterPro" id="IPR053926">
    <property type="entry name" value="RecX_HTH_1st"/>
</dbReference>
<proteinExistence type="inferred from homology"/>
<keyword evidence="4 5" id="KW-0963">Cytoplasm</keyword>
<name>A0A0G0R9Z8_9BACT</name>
<comment type="similarity">
    <text evidence="2 5">Belongs to the RecX family.</text>
</comment>
<accession>A0A0G0R9Z8</accession>
<dbReference type="Pfam" id="PF21981">
    <property type="entry name" value="RecX_HTH3"/>
    <property type="match status" value="1"/>
</dbReference>
<dbReference type="GO" id="GO:0006282">
    <property type="term" value="P:regulation of DNA repair"/>
    <property type="evidence" value="ECO:0007669"/>
    <property type="project" value="UniProtKB-UniRule"/>
</dbReference>
<evidence type="ECO:0000256" key="4">
    <source>
        <dbReference type="ARBA" id="ARBA00022490"/>
    </source>
</evidence>
<evidence type="ECO:0000256" key="1">
    <source>
        <dbReference type="ARBA" id="ARBA00004496"/>
    </source>
</evidence>
<evidence type="ECO:0000256" key="2">
    <source>
        <dbReference type="ARBA" id="ARBA00009695"/>
    </source>
</evidence>
<evidence type="ECO:0000259" key="7">
    <source>
        <dbReference type="Pfam" id="PF21981"/>
    </source>
</evidence>
<dbReference type="InterPro" id="IPR003783">
    <property type="entry name" value="Regulatory_RecX"/>
</dbReference>
<dbReference type="EMBL" id="LBYI01000024">
    <property type="protein sequence ID" value="KKR49564.1"/>
    <property type="molecule type" value="Genomic_DNA"/>
</dbReference>
<dbReference type="PANTHER" id="PTHR33602:SF1">
    <property type="entry name" value="REGULATORY PROTEIN RECX FAMILY PROTEIN"/>
    <property type="match status" value="1"/>
</dbReference>
<dbReference type="Gene3D" id="1.10.10.10">
    <property type="entry name" value="Winged helix-like DNA-binding domain superfamily/Winged helix DNA-binding domain"/>
    <property type="match status" value="3"/>
</dbReference>
<comment type="caution">
    <text evidence="9">The sequence shown here is derived from an EMBL/GenBank/DDBJ whole genome shotgun (WGS) entry which is preliminary data.</text>
</comment>
<evidence type="ECO:0000256" key="3">
    <source>
        <dbReference type="ARBA" id="ARBA00018111"/>
    </source>
</evidence>
<comment type="function">
    <text evidence="5">Modulates RecA activity.</text>
</comment>
<dbReference type="InterPro" id="IPR053924">
    <property type="entry name" value="RecX_HTH_2nd"/>
</dbReference>
<feature type="domain" description="RecX third three-helical" evidence="7">
    <location>
        <begin position="170"/>
        <end position="210"/>
    </location>
</feature>
<dbReference type="PANTHER" id="PTHR33602">
    <property type="entry name" value="REGULATORY PROTEIN RECX FAMILY PROTEIN"/>
    <property type="match status" value="1"/>
</dbReference>
<dbReference type="Pfam" id="PF02631">
    <property type="entry name" value="RecX_HTH2"/>
    <property type="match status" value="1"/>
</dbReference>
<organism evidence="9 10">
    <name type="scientific">Candidatus Curtissbacteria bacterium GW2011_GWA1_40_16</name>
    <dbReference type="NCBI Taxonomy" id="1618405"/>
    <lineage>
        <taxon>Bacteria</taxon>
        <taxon>Candidatus Curtissiibacteriota</taxon>
    </lineage>
</organism>
<dbReference type="Proteomes" id="UP000034531">
    <property type="component" value="Unassembled WGS sequence"/>
</dbReference>
<feature type="domain" description="RecX first three-helical" evidence="8">
    <location>
        <begin position="64"/>
        <end position="94"/>
    </location>
</feature>
<evidence type="ECO:0000256" key="5">
    <source>
        <dbReference type="HAMAP-Rule" id="MF_01114"/>
    </source>
</evidence>